<keyword evidence="3" id="KW-0067">ATP-binding</keyword>
<dbReference type="RefSeq" id="XP_007311577.1">
    <property type="nucleotide sequence ID" value="XM_007311515.1"/>
</dbReference>
<keyword evidence="7" id="KW-1185">Reference proteome</keyword>
<dbReference type="GO" id="GO:0030968">
    <property type="term" value="P:endoplasmic reticulum unfolded protein response"/>
    <property type="evidence" value="ECO:0007669"/>
    <property type="project" value="TreeGrafter"/>
</dbReference>
<protein>
    <submittedName>
        <fullName evidence="6">HSP70-domain-containing protein</fullName>
    </submittedName>
</protein>
<dbReference type="InterPro" id="IPR043129">
    <property type="entry name" value="ATPase_NBD"/>
</dbReference>
<evidence type="ECO:0000256" key="4">
    <source>
        <dbReference type="ARBA" id="ARBA00023186"/>
    </source>
</evidence>
<keyword evidence="4" id="KW-0143">Chaperone</keyword>
<dbReference type="FunFam" id="3.30.420.40:FF:000028">
    <property type="entry name" value="heat shock 70 kDa protein-like"/>
    <property type="match status" value="1"/>
</dbReference>
<feature type="chain" id="PRO_5004444478" evidence="5">
    <location>
        <begin position="40"/>
        <end position="439"/>
    </location>
</feature>
<dbReference type="Pfam" id="PF00012">
    <property type="entry name" value="HSP70"/>
    <property type="match status" value="1"/>
</dbReference>
<dbReference type="GO" id="GO:0140662">
    <property type="term" value="F:ATP-dependent protein folding chaperone"/>
    <property type="evidence" value="ECO:0007669"/>
    <property type="project" value="InterPro"/>
</dbReference>
<dbReference type="PANTHER" id="PTHR45639">
    <property type="entry name" value="HSC70CB, ISOFORM G-RELATED"/>
    <property type="match status" value="1"/>
</dbReference>
<dbReference type="PRINTS" id="PR00301">
    <property type="entry name" value="HEATSHOCK70"/>
</dbReference>
<feature type="signal peptide" evidence="5">
    <location>
        <begin position="1"/>
        <end position="39"/>
    </location>
</feature>
<evidence type="ECO:0000256" key="1">
    <source>
        <dbReference type="ARBA" id="ARBA00007381"/>
    </source>
</evidence>
<evidence type="ECO:0000256" key="2">
    <source>
        <dbReference type="ARBA" id="ARBA00022741"/>
    </source>
</evidence>
<dbReference type="SUPFAM" id="SSF53067">
    <property type="entry name" value="Actin-like ATPase domain"/>
    <property type="match status" value="2"/>
</dbReference>
<dbReference type="GO" id="GO:0005524">
    <property type="term" value="F:ATP binding"/>
    <property type="evidence" value="ECO:0007669"/>
    <property type="project" value="UniProtKB-KW"/>
</dbReference>
<organism evidence="6 7">
    <name type="scientific">Stereum hirsutum (strain FP-91666)</name>
    <name type="common">White-rot fungus</name>
    <dbReference type="NCBI Taxonomy" id="721885"/>
    <lineage>
        <taxon>Eukaryota</taxon>
        <taxon>Fungi</taxon>
        <taxon>Dikarya</taxon>
        <taxon>Basidiomycota</taxon>
        <taxon>Agaricomycotina</taxon>
        <taxon>Agaricomycetes</taxon>
        <taxon>Russulales</taxon>
        <taxon>Stereaceae</taxon>
        <taxon>Stereum</taxon>
    </lineage>
</organism>
<dbReference type="PANTHER" id="PTHR45639:SF3">
    <property type="entry name" value="HYPOXIA UP-REGULATED PROTEIN 1"/>
    <property type="match status" value="1"/>
</dbReference>
<name>R7RVR9_STEHR</name>
<accession>R7RVR9</accession>
<keyword evidence="2" id="KW-0547">Nucleotide-binding</keyword>
<sequence length="439" mass="47549">MTSQPTRATIRAPSLHLGFLLLPLLPLLSLSICVSPALGAVLAIGSGTDYMKASLMKPGIPFDVLLNKDSKRNIQSSAAWKGEGRLFGSDAYNLATRFLKYSYNSLKYLLGVPANAEIPGGRTWDIEELIAMQFAYVKSLAEDAAGERVNEVVVTVPPYYTQFERYAVADAVEIAGLRLLTLIDGGTAVAVNYAMTRTFERPEWHVVFDVGASSTRVTVVTFSTGKGKGKGKKVGTEIDRRLRDVLIVEFAENTGKDARKDAKAMARLWKEAGRVKATSSANTEAVAHVESLMDDVDFKTKVSRARLEAMCADMMPRWTQPILDALDMANLTMDGIESVIMTGGAMRTPTVQAAIKATIGDDKIAMNVNADETAGEQEHAGGEGDELIAAEATELVLPEGVPSIAIAIRLLYWLCVESLQLQIWPANLVAQLLPPMLDP</sequence>
<dbReference type="AlphaFoldDB" id="R7RVR9"/>
<evidence type="ECO:0000256" key="3">
    <source>
        <dbReference type="ARBA" id="ARBA00022840"/>
    </source>
</evidence>
<evidence type="ECO:0000313" key="6">
    <source>
        <dbReference type="EMBL" id="EIM79271.1"/>
    </source>
</evidence>
<dbReference type="eggNOG" id="KOG0104">
    <property type="taxonomic scope" value="Eukaryota"/>
</dbReference>
<comment type="similarity">
    <text evidence="1">Belongs to the heat shock protein 70 family.</text>
</comment>
<dbReference type="KEGG" id="shs:STEHIDRAFT_163797"/>
<dbReference type="FunFam" id="3.90.640.10:FF:000004">
    <property type="entry name" value="Heat shock 70 kDa protein 4"/>
    <property type="match status" value="1"/>
</dbReference>
<reference evidence="7" key="1">
    <citation type="journal article" date="2012" name="Science">
        <title>The Paleozoic origin of enzymatic lignin decomposition reconstructed from 31 fungal genomes.</title>
        <authorList>
            <person name="Floudas D."/>
            <person name="Binder M."/>
            <person name="Riley R."/>
            <person name="Barry K."/>
            <person name="Blanchette R.A."/>
            <person name="Henrissat B."/>
            <person name="Martinez A.T."/>
            <person name="Otillar R."/>
            <person name="Spatafora J.W."/>
            <person name="Yadav J.S."/>
            <person name="Aerts A."/>
            <person name="Benoit I."/>
            <person name="Boyd A."/>
            <person name="Carlson A."/>
            <person name="Copeland A."/>
            <person name="Coutinho P.M."/>
            <person name="de Vries R.P."/>
            <person name="Ferreira P."/>
            <person name="Findley K."/>
            <person name="Foster B."/>
            <person name="Gaskell J."/>
            <person name="Glotzer D."/>
            <person name="Gorecki P."/>
            <person name="Heitman J."/>
            <person name="Hesse C."/>
            <person name="Hori C."/>
            <person name="Igarashi K."/>
            <person name="Jurgens J.A."/>
            <person name="Kallen N."/>
            <person name="Kersten P."/>
            <person name="Kohler A."/>
            <person name="Kuees U."/>
            <person name="Kumar T.K.A."/>
            <person name="Kuo A."/>
            <person name="LaButti K."/>
            <person name="Larrondo L.F."/>
            <person name="Lindquist E."/>
            <person name="Ling A."/>
            <person name="Lombard V."/>
            <person name="Lucas S."/>
            <person name="Lundell T."/>
            <person name="Martin R."/>
            <person name="McLaughlin D.J."/>
            <person name="Morgenstern I."/>
            <person name="Morin E."/>
            <person name="Murat C."/>
            <person name="Nagy L.G."/>
            <person name="Nolan M."/>
            <person name="Ohm R.A."/>
            <person name="Patyshakuliyeva A."/>
            <person name="Rokas A."/>
            <person name="Ruiz-Duenas F.J."/>
            <person name="Sabat G."/>
            <person name="Salamov A."/>
            <person name="Samejima M."/>
            <person name="Schmutz J."/>
            <person name="Slot J.C."/>
            <person name="St John F."/>
            <person name="Stenlid J."/>
            <person name="Sun H."/>
            <person name="Sun S."/>
            <person name="Syed K."/>
            <person name="Tsang A."/>
            <person name="Wiebenga A."/>
            <person name="Young D."/>
            <person name="Pisabarro A."/>
            <person name="Eastwood D.C."/>
            <person name="Martin F."/>
            <person name="Cullen D."/>
            <person name="Grigoriev I.V."/>
            <person name="Hibbett D.S."/>
        </authorList>
    </citation>
    <scope>NUCLEOTIDE SEQUENCE [LARGE SCALE GENOMIC DNA]</scope>
    <source>
        <strain evidence="7">FP-91666</strain>
    </source>
</reference>
<evidence type="ECO:0000256" key="5">
    <source>
        <dbReference type="SAM" id="SignalP"/>
    </source>
</evidence>
<dbReference type="GO" id="GO:0034663">
    <property type="term" value="C:endoplasmic reticulum chaperone complex"/>
    <property type="evidence" value="ECO:0007669"/>
    <property type="project" value="TreeGrafter"/>
</dbReference>
<dbReference type="Proteomes" id="UP000053927">
    <property type="component" value="Unassembled WGS sequence"/>
</dbReference>
<dbReference type="Gene3D" id="3.30.420.40">
    <property type="match status" value="2"/>
</dbReference>
<gene>
    <name evidence="6" type="ORF">STEHIDRAFT_163797</name>
</gene>
<dbReference type="CDD" id="cd10230">
    <property type="entry name" value="ASKHA_NBD_HSP70_HYOU1"/>
    <property type="match status" value="1"/>
</dbReference>
<keyword evidence="5" id="KW-0732">Signal</keyword>
<dbReference type="OMA" id="PITRHIC"/>
<dbReference type="OrthoDB" id="10262720at2759"/>
<proteinExistence type="inferred from homology"/>
<evidence type="ECO:0000313" key="7">
    <source>
        <dbReference type="Proteomes" id="UP000053927"/>
    </source>
</evidence>
<dbReference type="InterPro" id="IPR013126">
    <property type="entry name" value="Hsp_70_fam"/>
</dbReference>
<dbReference type="GeneID" id="18802444"/>
<dbReference type="EMBL" id="JH687406">
    <property type="protein sequence ID" value="EIM79271.1"/>
    <property type="molecule type" value="Genomic_DNA"/>
</dbReference>
<dbReference type="Gene3D" id="3.90.640.10">
    <property type="entry name" value="Actin, Chain A, domain 4"/>
    <property type="match status" value="1"/>
</dbReference>